<organism evidence="2 3">
    <name type="scientific">Dendrothele bispora (strain CBS 962.96)</name>
    <dbReference type="NCBI Taxonomy" id="1314807"/>
    <lineage>
        <taxon>Eukaryota</taxon>
        <taxon>Fungi</taxon>
        <taxon>Dikarya</taxon>
        <taxon>Basidiomycota</taxon>
        <taxon>Agaricomycotina</taxon>
        <taxon>Agaricomycetes</taxon>
        <taxon>Agaricomycetidae</taxon>
        <taxon>Agaricales</taxon>
        <taxon>Agaricales incertae sedis</taxon>
        <taxon>Dendrothele</taxon>
    </lineage>
</organism>
<reference evidence="2 3" key="1">
    <citation type="journal article" date="2019" name="Nat. Ecol. Evol.">
        <title>Megaphylogeny resolves global patterns of mushroom evolution.</title>
        <authorList>
            <person name="Varga T."/>
            <person name="Krizsan K."/>
            <person name="Foldi C."/>
            <person name="Dima B."/>
            <person name="Sanchez-Garcia M."/>
            <person name="Sanchez-Ramirez S."/>
            <person name="Szollosi G.J."/>
            <person name="Szarkandi J.G."/>
            <person name="Papp V."/>
            <person name="Albert L."/>
            <person name="Andreopoulos W."/>
            <person name="Angelini C."/>
            <person name="Antonin V."/>
            <person name="Barry K.W."/>
            <person name="Bougher N.L."/>
            <person name="Buchanan P."/>
            <person name="Buyck B."/>
            <person name="Bense V."/>
            <person name="Catcheside P."/>
            <person name="Chovatia M."/>
            <person name="Cooper J."/>
            <person name="Damon W."/>
            <person name="Desjardin D."/>
            <person name="Finy P."/>
            <person name="Geml J."/>
            <person name="Haridas S."/>
            <person name="Hughes K."/>
            <person name="Justo A."/>
            <person name="Karasinski D."/>
            <person name="Kautmanova I."/>
            <person name="Kiss B."/>
            <person name="Kocsube S."/>
            <person name="Kotiranta H."/>
            <person name="LaButti K.M."/>
            <person name="Lechner B.E."/>
            <person name="Liimatainen K."/>
            <person name="Lipzen A."/>
            <person name="Lukacs Z."/>
            <person name="Mihaltcheva S."/>
            <person name="Morgado L.N."/>
            <person name="Niskanen T."/>
            <person name="Noordeloos M.E."/>
            <person name="Ohm R.A."/>
            <person name="Ortiz-Santana B."/>
            <person name="Ovrebo C."/>
            <person name="Racz N."/>
            <person name="Riley R."/>
            <person name="Savchenko A."/>
            <person name="Shiryaev A."/>
            <person name="Soop K."/>
            <person name="Spirin V."/>
            <person name="Szebenyi C."/>
            <person name="Tomsovsky M."/>
            <person name="Tulloss R.E."/>
            <person name="Uehling J."/>
            <person name="Grigoriev I.V."/>
            <person name="Vagvolgyi C."/>
            <person name="Papp T."/>
            <person name="Martin F.M."/>
            <person name="Miettinen O."/>
            <person name="Hibbett D.S."/>
            <person name="Nagy L.G."/>
        </authorList>
    </citation>
    <scope>NUCLEOTIDE SEQUENCE [LARGE SCALE GENOMIC DNA]</scope>
    <source>
        <strain evidence="2 3">CBS 962.96</strain>
    </source>
</reference>
<proteinExistence type="predicted"/>
<name>A0A4S8LUG9_DENBC</name>
<dbReference type="Proteomes" id="UP000297245">
    <property type="component" value="Unassembled WGS sequence"/>
</dbReference>
<feature type="compositionally biased region" description="Low complexity" evidence="1">
    <location>
        <begin position="482"/>
        <end position="491"/>
    </location>
</feature>
<evidence type="ECO:0000313" key="3">
    <source>
        <dbReference type="Proteomes" id="UP000297245"/>
    </source>
</evidence>
<dbReference type="AlphaFoldDB" id="A0A4S8LUG9"/>
<evidence type="ECO:0000256" key="1">
    <source>
        <dbReference type="SAM" id="MobiDB-lite"/>
    </source>
</evidence>
<evidence type="ECO:0008006" key="4">
    <source>
        <dbReference type="Google" id="ProtNLM"/>
    </source>
</evidence>
<protein>
    <recommendedName>
        <fullName evidence="4">F-box domain-containing protein</fullName>
    </recommendedName>
</protein>
<gene>
    <name evidence="2" type="ORF">K435DRAFT_197269</name>
</gene>
<evidence type="ECO:0000313" key="2">
    <source>
        <dbReference type="EMBL" id="THU93236.1"/>
    </source>
</evidence>
<sequence length="750" mass="83621">MSSQMTSPEQQLAARSHNHPVFLFQPHPLHCRSLAENIPVPQNQRRQYQEFIDHVPDQLTLIDQHIARMNYAMNIYYYARDKLIFSQDTYNQILNIDRPHIHMLPESVLLRIFTLLREDEMEEVEKGHYRAWWTILGPGDDDGSSPAVHSGEVDYHVSRWPHIGSKLREPVPWTLSKVCQAWKHLIKSRPSMWRDVYLDLGAPRESLCAERAMVQVVDSKRQILHAVVKSSPWRPVHEGTRMTFVKGKGSQGGESVNGEGKHSLTVTSTGTSAKLGTRVLTVDNYHPTVQPLVIGVNKIGSLLLDMPLSDLPAFSQMRGRLDNLTKLTVYVRGSSNPLADVTSECISQAAAALSSSGFFGKKDENDIIETFRIAPRLDYVCFSGFDVDMMELVRRLVLPSNHLRTFMANVLWTPRESVQGVGMLEKPSMGAVMTCLLDVVKSQNRLKILHVRNFMPVASDTTIVDESTLSNKAKKKAKKALEQSSLASASGKGKGKGKGKEGALVHSGLSGMTLMMRSTGLSFFLNQITCPNLNSLQILTSDGIPFSAIAEFLNRSSRYATYRTGQHRLKFLSLWGSTNSSITENDFTTVFRVVSSLSSLALHSLPRSVFQGGFLERILALPPPTNCGLDILPLPFLTQLTFQLPDTVYTPDVAERLETIMRVMVKRTELEHTLMRSNARPGILERAMNVGAFFNAYGTCLTGIHVLVSPSLYNDVLGLKGEPLVGHLRVLTERGIQICCTGGVERRVFV</sequence>
<feature type="region of interest" description="Disordered" evidence="1">
    <location>
        <begin position="480"/>
        <end position="502"/>
    </location>
</feature>
<feature type="region of interest" description="Disordered" evidence="1">
    <location>
        <begin position="244"/>
        <end position="267"/>
    </location>
</feature>
<keyword evidence="3" id="KW-1185">Reference proteome</keyword>
<accession>A0A4S8LUG9</accession>
<dbReference type="EMBL" id="ML179254">
    <property type="protein sequence ID" value="THU93236.1"/>
    <property type="molecule type" value="Genomic_DNA"/>
</dbReference>